<organism evidence="5 6">
    <name type="scientific">Nitrosospira multiformis</name>
    <dbReference type="NCBI Taxonomy" id="1231"/>
    <lineage>
        <taxon>Bacteria</taxon>
        <taxon>Pseudomonadati</taxon>
        <taxon>Pseudomonadota</taxon>
        <taxon>Betaproteobacteria</taxon>
        <taxon>Nitrosomonadales</taxon>
        <taxon>Nitrosomonadaceae</taxon>
        <taxon>Nitrosospira</taxon>
    </lineage>
</organism>
<evidence type="ECO:0000259" key="3">
    <source>
        <dbReference type="Pfam" id="PF20148"/>
    </source>
</evidence>
<name>A0ABY0TIL7_9PROT</name>
<dbReference type="PANTHER" id="PTHR32305">
    <property type="match status" value="1"/>
</dbReference>
<dbReference type="Pfam" id="PF25023">
    <property type="entry name" value="TEN_YD-shell"/>
    <property type="match status" value="3"/>
</dbReference>
<dbReference type="Pfam" id="PF20148">
    <property type="entry name" value="DUF6531"/>
    <property type="match status" value="1"/>
</dbReference>
<dbReference type="InterPro" id="IPR006530">
    <property type="entry name" value="YD"/>
</dbReference>
<dbReference type="NCBIfam" id="TIGR01643">
    <property type="entry name" value="YD_repeat_2x"/>
    <property type="match status" value="2"/>
</dbReference>
<dbReference type="Proteomes" id="UP000183471">
    <property type="component" value="Unassembled WGS sequence"/>
</dbReference>
<dbReference type="Gene3D" id="3.10.620.30">
    <property type="match status" value="1"/>
</dbReference>
<dbReference type="InterPro" id="IPR022385">
    <property type="entry name" value="Rhs_assc_core"/>
</dbReference>
<feature type="domain" description="Teneurin-like YD-shell" evidence="4">
    <location>
        <begin position="1364"/>
        <end position="1533"/>
    </location>
</feature>
<dbReference type="Gene3D" id="2.180.10.10">
    <property type="entry name" value="RHS repeat-associated core"/>
    <property type="match status" value="2"/>
</dbReference>
<feature type="domain" description="Teneurin-like YD-shell" evidence="4">
    <location>
        <begin position="1543"/>
        <end position="1812"/>
    </location>
</feature>
<evidence type="ECO:0000313" key="6">
    <source>
        <dbReference type="Proteomes" id="UP000183471"/>
    </source>
</evidence>
<dbReference type="InterPro" id="IPR045351">
    <property type="entry name" value="DUF6531"/>
</dbReference>
<feature type="signal peptide" evidence="2">
    <location>
        <begin position="1"/>
        <end position="21"/>
    </location>
</feature>
<dbReference type="RefSeq" id="WP_074631974.1">
    <property type="nucleotide sequence ID" value="NZ_FNKY01000001.1"/>
</dbReference>
<proteinExistence type="predicted"/>
<evidence type="ECO:0000256" key="2">
    <source>
        <dbReference type="SAM" id="SignalP"/>
    </source>
</evidence>
<comment type="caution">
    <text evidence="5">The sequence shown here is derived from an EMBL/GenBank/DDBJ whole genome shotgun (WGS) entry which is preliminary data.</text>
</comment>
<evidence type="ECO:0000256" key="1">
    <source>
        <dbReference type="ARBA" id="ARBA00022737"/>
    </source>
</evidence>
<sequence length="1995" mass="212870">MSRWQIGFAASLVLLSSAVTAQPASSVEQLPGMTRLILEPVTPEESERFIRSRPAPINLVSPLPEPSLLPGAQRAAGATAPTGPASIAELARALKNDPDLIYEYVRNNIEFYPVYGMQKGAVGAILDGQGTALDQVDLMVALLRQAGFTANYMKGDINLDPARAREWLGVDTGNACAASRLVASGGIPTVYTPAGPVNCSLPLPPPVALINLKITHFWVEVNIGGTNYYFDPSFKPHTIKTGINLTAASGYNAATYLTQAKSGATITADTLRGANRTNIRNNLSTYATTLANYLRVNLSAATLDDAIGGMTIIPHSGGNLRQTALPYQAAPPVRLNAADVNSYKTVLTIDYRNAADNATILSASLTSDAIYGKRLTITYNGSHQPVLMLDGTILVTGTAIPLGTESKIRFAVTHPYPTNQPIEQTIKEGGTYLIGNGWGPAGRGVIELHRRRLEEARAAGISDASEVVLGSSLAVLSSTWVGQLTTAGRIGDQLNNANTLYHHMVGIAGYNTAAYVDLPGNLVANISRSADKARETTTFYNLATHASILESVAVQQTSGISAVSTVKLIDIAAINNDWIYSATSSNYAAGINIQNLLVNCSLQQKSDFLGAINRSPGNNRLILPGRCGRGEGSWTGVGYFVINSTGLGIGAIINGALGGFSTLPQSASAYAGASFTNTWSQPSLWYSTGNTWRDPIDMTTGDFLYSNDDMKVGVGDFPHALTFQKLYTSSARLQAGPLGKGWSHNFASTVTVGSDGFQGMGEDSALDAVNALVEQMVSLDLMSDAAKPLDKMVIATLGQRWYGDQLLDNTVIVRQGLNGEVFVKLPDGTYNPPPANPARLILNPDTTYTYETLTRDRLNFNTAGKIATFDHANGLQVKFTYTGNDLSQVQNSLGRTLTLTNASGRVTAVGDGTRSIGYGYVSGNLQTFTDADAKVTTFDYNVPGRLFKILYPANPANPAVTNVYDTLGRVQTQTNANGKLYTYYFAGSRSEEVGPYSTSNVSYVDAFGKVLKAIDPLGKVILNTYDGQTRLIKTVLPEGNSVEYAYDDAPCNDIPEKRCTHNIKTLSRLAKPGSGVGPLITSMTYAFFFNKVETVTDPKGLVTYYFYNSLGDLQGISRPENVDGYRSYIIYSFALYTPAGYPTFTLPINLLYNKTELIDVNNPTSYNSANKYVPLTTIADSGTGNLNLTTTYTYDAVGNLTVVNGPRTDVTDTVTTGYDSERRPTQVTDALGKLTKLAYDTDGNLIRTSAQIGTQWLVSCNTYTLSGKLLKAWGPGQTAAHDICPAAAAPVAVTDYAYDDQDRLFRTTENLPAGEGGNRVTETMYYLDGRVQNVKRAVGTALAQTTAAYTYTNNGLPATVKDAKNNMTTYQYDGHDRLFKTLYPDKVTAGVSSVTDYEQYGYDDNDNLVTTRKRNGQTVTAVYDALNRALSRSYPDPNDNATFRYDMRGRFSSVSTSGHALGYVWDNAGRLSSVSLNGSPSLSYQYDAAGNRTRITWPEATPFYVTTTYDALNRPWVMKELNTTNLATYAYDDLSRRMTVTLGNGTTTTYGYNTQSALLTLTQNLAGTAQDNTWTYARNQAQEISTNTASTAAYQWSGYANGTKSYTPNGLNQYTVAAGATLGYDANGNLSGDGTWTYGYDTDNQLRSASKTGLAANLAYDGLGRMRQTTIAGTATKLLYDGTDLVAEYDGGNALLRRYVHGPGIDEPLVWYEGSGTGSKTWLYADHQGSIAATANSAGTSTATYTYGPFGEPNVTTGIRFRYTGQQWLSQLGLYHYKARFYSPALGRFLQTDPIGYGSDLNLYAYVGNDPVNQTDPDGNAAQFLVLPAIGGGLNAVFQGYEASQSGASTYGIAAAAGKGFISGFAGTAAGLVAVAGGPALSGAVGGAVENVVNSGLNGKIPNLASVATAAGIGAAFGKGAAILSPIIRRDVLGDVYKTPASYSLAPQNAQNIQTPAQVATVNATRMTDQTISSGLGGGSVQAVGGLVGRAFRKP</sequence>
<gene>
    <name evidence="5" type="ORF">SAMN05216402_1769</name>
</gene>
<feature type="chain" id="PRO_5047507469" evidence="2">
    <location>
        <begin position="22"/>
        <end position="1995"/>
    </location>
</feature>
<dbReference type="PANTHER" id="PTHR32305:SF15">
    <property type="entry name" value="PROTEIN RHSA-RELATED"/>
    <property type="match status" value="1"/>
</dbReference>
<evidence type="ECO:0000259" key="4">
    <source>
        <dbReference type="Pfam" id="PF25023"/>
    </source>
</evidence>
<protein>
    <submittedName>
        <fullName evidence="5">RHS repeat-associated core domain-containing protein</fullName>
    </submittedName>
</protein>
<accession>A0ABY0TIL7</accession>
<dbReference type="InterPro" id="IPR050708">
    <property type="entry name" value="T6SS_VgrG/RHS"/>
</dbReference>
<dbReference type="EMBL" id="FNKY01000001">
    <property type="protein sequence ID" value="SDQ66721.1"/>
    <property type="molecule type" value="Genomic_DNA"/>
</dbReference>
<dbReference type="NCBIfam" id="TIGR03696">
    <property type="entry name" value="Rhs_assc_core"/>
    <property type="match status" value="1"/>
</dbReference>
<evidence type="ECO:0000313" key="5">
    <source>
        <dbReference type="EMBL" id="SDQ66721.1"/>
    </source>
</evidence>
<keyword evidence="2" id="KW-0732">Signal</keyword>
<dbReference type="SUPFAM" id="SSF54001">
    <property type="entry name" value="Cysteine proteinases"/>
    <property type="match status" value="1"/>
</dbReference>
<dbReference type="InterPro" id="IPR038765">
    <property type="entry name" value="Papain-like_cys_pep_sf"/>
</dbReference>
<dbReference type="InterPro" id="IPR056823">
    <property type="entry name" value="TEN-like_YD-shell"/>
</dbReference>
<feature type="domain" description="Teneurin-like YD-shell" evidence="4">
    <location>
        <begin position="878"/>
        <end position="1249"/>
    </location>
</feature>
<feature type="domain" description="DUF6531" evidence="3">
    <location>
        <begin position="694"/>
        <end position="755"/>
    </location>
</feature>
<reference evidence="5 6" key="1">
    <citation type="submission" date="2016-10" db="EMBL/GenBank/DDBJ databases">
        <authorList>
            <person name="Varghese N."/>
            <person name="Submissions S."/>
        </authorList>
    </citation>
    <scope>NUCLEOTIDE SEQUENCE [LARGE SCALE GENOMIC DNA]</scope>
    <source>
        <strain evidence="5 6">Nl1</strain>
    </source>
</reference>
<keyword evidence="1" id="KW-0677">Repeat</keyword>
<keyword evidence="6" id="KW-1185">Reference proteome</keyword>